<proteinExistence type="predicted"/>
<dbReference type="AlphaFoldDB" id="A0A921EMV5"/>
<evidence type="ECO:0000313" key="2">
    <source>
        <dbReference type="EMBL" id="HJE51482.1"/>
    </source>
</evidence>
<evidence type="ECO:0000313" key="3">
    <source>
        <dbReference type="Proteomes" id="UP000712713"/>
    </source>
</evidence>
<dbReference type="Pfam" id="PF07969">
    <property type="entry name" value="Amidohydro_3"/>
    <property type="match status" value="1"/>
</dbReference>
<dbReference type="Proteomes" id="UP000712713">
    <property type="component" value="Unassembled WGS sequence"/>
</dbReference>
<dbReference type="Gene3D" id="3.20.20.140">
    <property type="entry name" value="Metal-dependent hydrolases"/>
    <property type="match status" value="1"/>
</dbReference>
<dbReference type="PANTHER" id="PTHR22642:SF2">
    <property type="entry name" value="PROTEIN LONG AFTER FAR-RED 3"/>
    <property type="match status" value="1"/>
</dbReference>
<dbReference type="InterPro" id="IPR013108">
    <property type="entry name" value="Amidohydro_3"/>
</dbReference>
<comment type="caution">
    <text evidence="2">The sequence shown here is derived from an EMBL/GenBank/DDBJ whole genome shotgun (WGS) entry which is preliminary data.</text>
</comment>
<dbReference type="PANTHER" id="PTHR22642">
    <property type="entry name" value="IMIDAZOLONEPROPIONASE"/>
    <property type="match status" value="1"/>
</dbReference>
<reference evidence="2" key="2">
    <citation type="submission" date="2021-09" db="EMBL/GenBank/DDBJ databases">
        <authorList>
            <person name="Gilroy R."/>
        </authorList>
    </citation>
    <scope>NUCLEOTIDE SEQUENCE</scope>
    <source>
        <strain evidence="2">ChiGjej3B3-7470</strain>
    </source>
</reference>
<dbReference type="Gene3D" id="3.10.310.70">
    <property type="match status" value="1"/>
</dbReference>
<dbReference type="InterPro" id="IPR011059">
    <property type="entry name" value="Metal-dep_hydrolase_composite"/>
</dbReference>
<protein>
    <submittedName>
        <fullName evidence="2">Amidohydrolase</fullName>
    </submittedName>
</protein>
<dbReference type="EMBL" id="DYZF01000146">
    <property type="protein sequence ID" value="HJE51482.1"/>
    <property type="molecule type" value="Genomic_DNA"/>
</dbReference>
<dbReference type="CDD" id="cd01300">
    <property type="entry name" value="YtcJ_like"/>
    <property type="match status" value="1"/>
</dbReference>
<reference evidence="2" key="1">
    <citation type="journal article" date="2021" name="PeerJ">
        <title>Extensive microbial diversity within the chicken gut microbiome revealed by metagenomics and culture.</title>
        <authorList>
            <person name="Gilroy R."/>
            <person name="Ravi A."/>
            <person name="Getino M."/>
            <person name="Pursley I."/>
            <person name="Horton D.L."/>
            <person name="Alikhan N.F."/>
            <person name="Baker D."/>
            <person name="Gharbi K."/>
            <person name="Hall N."/>
            <person name="Watson M."/>
            <person name="Adriaenssens E.M."/>
            <person name="Foster-Nyarko E."/>
            <person name="Jarju S."/>
            <person name="Secka A."/>
            <person name="Antonio M."/>
            <person name="Oren A."/>
            <person name="Chaudhuri R.R."/>
            <person name="La Ragione R."/>
            <person name="Hildebrand F."/>
            <person name="Pallen M.J."/>
        </authorList>
    </citation>
    <scope>NUCLEOTIDE SEQUENCE</scope>
    <source>
        <strain evidence="2">ChiGjej3B3-7470</strain>
    </source>
</reference>
<dbReference type="SUPFAM" id="SSF51556">
    <property type="entry name" value="Metallo-dependent hydrolases"/>
    <property type="match status" value="1"/>
</dbReference>
<dbReference type="Gene3D" id="2.30.40.10">
    <property type="entry name" value="Urease, subunit C, domain 1"/>
    <property type="match status" value="1"/>
</dbReference>
<dbReference type="SUPFAM" id="SSF51338">
    <property type="entry name" value="Composite domain of metallo-dependent hydrolases"/>
    <property type="match status" value="1"/>
</dbReference>
<accession>A0A921EMV5</accession>
<dbReference type="GO" id="GO:0016810">
    <property type="term" value="F:hydrolase activity, acting on carbon-nitrogen (but not peptide) bonds"/>
    <property type="evidence" value="ECO:0007669"/>
    <property type="project" value="InterPro"/>
</dbReference>
<sequence length="494" mass="52651">MANLLVTGARIVPLDGEVAGDAVDIRITDGVIAEVGPSLQPMGEDILDADGQWVIPGLWDKHVHFTQWTRALTWVDVSHTNGPDEVLAIMAQALRDREADGALIGFGYRSAAWPRPASTAELDAISGERPVAIVSGDAHNGWLNSRAQQLLGLDHHDGALAEGPWFEVFARLHELPGAEPNDLDLARALTGAASKGIVGIVDLEFNDTFREWPARIKRGLTPLRVRAGVYEHQLAEVINAGLHTGDPLHPSGLVTMGPLKVISDGSLSTRTAWCCHPYADLDPARTDAHGAPNHTVGELIALMQQATDNGLEVAIHAIGDRANQAALDAFAATGAVGSIEHAQLLREEDVERFAGLGVAASVQPPHLLDDRDLAEELWAGHCHRCYLFRSLLNSGATLAFGSDAPVSPIDPWLAIAAAVHRSHDERDGWYPGESLSPAEAIACSVDGVRLGVGAPGDVVVLGADPLWEGTRSETRMNLREMPVLATVCAGQLTH</sequence>
<evidence type="ECO:0000259" key="1">
    <source>
        <dbReference type="Pfam" id="PF07969"/>
    </source>
</evidence>
<gene>
    <name evidence="2" type="ORF">K8V15_05820</name>
</gene>
<dbReference type="InterPro" id="IPR033932">
    <property type="entry name" value="YtcJ-like"/>
</dbReference>
<dbReference type="InterPro" id="IPR032466">
    <property type="entry name" value="Metal_Hydrolase"/>
</dbReference>
<organism evidence="2 3">
    <name type="scientific">Tessaracoccus flavescens</name>
    <dbReference type="NCBI Taxonomy" id="399497"/>
    <lineage>
        <taxon>Bacteria</taxon>
        <taxon>Bacillati</taxon>
        <taxon>Actinomycetota</taxon>
        <taxon>Actinomycetes</taxon>
        <taxon>Propionibacteriales</taxon>
        <taxon>Propionibacteriaceae</taxon>
        <taxon>Tessaracoccus</taxon>
    </lineage>
</organism>
<feature type="domain" description="Amidohydrolase 3" evidence="1">
    <location>
        <begin position="46"/>
        <end position="493"/>
    </location>
</feature>
<name>A0A921EMV5_9ACTN</name>